<dbReference type="HOGENOM" id="CLU_1205100_0_0_1"/>
<proteinExistence type="predicted"/>
<evidence type="ECO:0000313" key="1">
    <source>
        <dbReference type="EMBL" id="EPE10501.1"/>
    </source>
</evidence>
<dbReference type="Proteomes" id="UP000016923">
    <property type="component" value="Unassembled WGS sequence"/>
</dbReference>
<evidence type="ECO:0000313" key="2">
    <source>
        <dbReference type="Proteomes" id="UP000016923"/>
    </source>
</evidence>
<dbReference type="OrthoDB" id="4062651at2759"/>
<dbReference type="VEuPathDB" id="FungiDB:F503_05596"/>
<dbReference type="eggNOG" id="ENOG502RW5B">
    <property type="taxonomic scope" value="Eukaryota"/>
</dbReference>
<organism evidence="1 2">
    <name type="scientific">Ophiostoma piceae (strain UAMH 11346)</name>
    <name type="common">Sap stain fungus</name>
    <dbReference type="NCBI Taxonomy" id="1262450"/>
    <lineage>
        <taxon>Eukaryota</taxon>
        <taxon>Fungi</taxon>
        <taxon>Dikarya</taxon>
        <taxon>Ascomycota</taxon>
        <taxon>Pezizomycotina</taxon>
        <taxon>Sordariomycetes</taxon>
        <taxon>Sordariomycetidae</taxon>
        <taxon>Ophiostomatales</taxon>
        <taxon>Ophiostomataceae</taxon>
        <taxon>Ophiostoma</taxon>
    </lineage>
</organism>
<accession>S3CEH8</accession>
<sequence length="230" mass="25395">MAYAQVTAEDTAVIFQFKLDVSSLQSLTNRIDDDNGESVKDRADMRRAIWPTITTAWPSCATSEATWDASRDSLFDKYLDLLRGIEDDALVPRATNLGGKGCSKLVGVAGKGGLVQHAFKSVDFQTYLQVHYDDDEFARRTVDAWSRSSTLAAGMAEHSYPHMQKPPKMLVSECCHRASEHAEGFAVGRMMWMLLAQTVDGFGDVEHPDDVDVVEMTFWGVENSLHGAGV</sequence>
<dbReference type="EMBL" id="KE148146">
    <property type="protein sequence ID" value="EPE10501.1"/>
    <property type="molecule type" value="Genomic_DNA"/>
</dbReference>
<protein>
    <submittedName>
        <fullName evidence="1">Uncharacterized protein</fullName>
    </submittedName>
</protein>
<reference evidence="1 2" key="1">
    <citation type="journal article" date="2013" name="BMC Genomics">
        <title>The genome and transcriptome of the pine saprophyte Ophiostoma piceae, and a comparison with the bark beetle-associated pine pathogen Grosmannia clavigera.</title>
        <authorList>
            <person name="Haridas S."/>
            <person name="Wang Y."/>
            <person name="Lim L."/>
            <person name="Massoumi Alamouti S."/>
            <person name="Jackman S."/>
            <person name="Docking R."/>
            <person name="Robertson G."/>
            <person name="Birol I."/>
            <person name="Bohlmann J."/>
            <person name="Breuil C."/>
        </authorList>
    </citation>
    <scope>NUCLEOTIDE SEQUENCE [LARGE SCALE GENOMIC DNA]</scope>
    <source>
        <strain evidence="1 2">UAMH 11346</strain>
    </source>
</reference>
<gene>
    <name evidence="1" type="ORF">F503_05596</name>
</gene>
<dbReference type="AlphaFoldDB" id="S3CEH8"/>
<keyword evidence="2" id="KW-1185">Reference proteome</keyword>
<name>S3CEH8_OPHP1</name>